<proteinExistence type="predicted"/>
<gene>
    <name evidence="1" type="ORF">Aconfl_17690</name>
</gene>
<name>A0ABQ6PMH1_9BACT</name>
<organism evidence="1 2">
    <name type="scientific">Algoriphagus confluentis</name>
    <dbReference type="NCBI Taxonomy" id="1697556"/>
    <lineage>
        <taxon>Bacteria</taxon>
        <taxon>Pseudomonadati</taxon>
        <taxon>Bacteroidota</taxon>
        <taxon>Cytophagia</taxon>
        <taxon>Cytophagales</taxon>
        <taxon>Cyclobacteriaceae</taxon>
        <taxon>Algoriphagus</taxon>
    </lineage>
</organism>
<evidence type="ECO:0000313" key="2">
    <source>
        <dbReference type="Proteomes" id="UP001338309"/>
    </source>
</evidence>
<dbReference type="EMBL" id="BTPD01000005">
    <property type="protein sequence ID" value="GMQ29126.1"/>
    <property type="molecule type" value="Genomic_DNA"/>
</dbReference>
<dbReference type="Proteomes" id="UP001338309">
    <property type="component" value="Unassembled WGS sequence"/>
</dbReference>
<protein>
    <submittedName>
        <fullName evidence="1">Uncharacterized protein</fullName>
    </submittedName>
</protein>
<dbReference type="PROSITE" id="PS51257">
    <property type="entry name" value="PROKAR_LIPOPROTEIN"/>
    <property type="match status" value="1"/>
</dbReference>
<reference evidence="1 2" key="1">
    <citation type="submission" date="2023-08" db="EMBL/GenBank/DDBJ databases">
        <title>Draft genome sequence of Algoriphagus confluentis.</title>
        <authorList>
            <person name="Takatani N."/>
            <person name="Hosokawa M."/>
            <person name="Sawabe T."/>
        </authorList>
    </citation>
    <scope>NUCLEOTIDE SEQUENCE [LARGE SCALE GENOMIC DNA]</scope>
    <source>
        <strain evidence="1 2">NBRC 111222</strain>
    </source>
</reference>
<accession>A0ABQ6PMH1</accession>
<keyword evidence="2" id="KW-1185">Reference proteome</keyword>
<comment type="caution">
    <text evidence="1">The sequence shown here is derived from an EMBL/GenBank/DDBJ whole genome shotgun (WGS) entry which is preliminary data.</text>
</comment>
<sequence>MKAQKHKILKVQFLNGLVLFLITFGLISCHEDLLGDTDPSTQLPTESNLPYSTSLKNQLASRVAKNLAASLDDSGVIDFLRTKANEKIDGDFNFLIEQNRNESVGINSGDLNKRARTFGLIISGKDLNSKRATNAENLLDSIARIHPLLQVYMPELSGEIDFSSDQDYLVAYVPIDMKNDIIPAYDKQGNYFELDANNPPARPVIVISENERLMAIPKNPIETKRILEDCPLLAEAVFENELNTYYMRQDVLESNNACIIGGGGGPIGSGPSIGCERENRPGKERLYRFKLKDMNTFDAVKDQWINGDLEIELAITVAPLNGNPFSITKTFYLDNSDVRDCGIFTCDTEWVYDNAEIITWNRSLYGENMFFAWTEYDPGTTITRNYSFSNTYKIDANNSVTSNVSYSRTITDGTDDLGESVVEYCDEIGTDGFTYSTSGIFFQV</sequence>
<dbReference type="RefSeq" id="WP_338223853.1">
    <property type="nucleotide sequence ID" value="NZ_BTPD01000005.1"/>
</dbReference>
<evidence type="ECO:0000313" key="1">
    <source>
        <dbReference type="EMBL" id="GMQ29126.1"/>
    </source>
</evidence>